<evidence type="ECO:0000256" key="1">
    <source>
        <dbReference type="ARBA" id="ARBA00007430"/>
    </source>
</evidence>
<dbReference type="InterPro" id="IPR036291">
    <property type="entry name" value="NAD(P)-bd_dom_sf"/>
</dbReference>
<dbReference type="SUPFAM" id="SSF51735">
    <property type="entry name" value="NAD(P)-binding Rossmann-fold domains"/>
    <property type="match status" value="2"/>
</dbReference>
<reference evidence="4" key="1">
    <citation type="submission" date="2020-08" db="EMBL/GenBank/DDBJ databases">
        <title>Genome public.</title>
        <authorList>
            <person name="Liu C."/>
            <person name="Sun Q."/>
        </authorList>
    </citation>
    <scope>NUCLEOTIDE SEQUENCE</scope>
    <source>
        <strain evidence="4">NSJ-54</strain>
    </source>
</reference>
<organism evidence="4 5">
    <name type="scientific">Zongyangia hominis</name>
    <dbReference type="NCBI Taxonomy" id="2763677"/>
    <lineage>
        <taxon>Bacteria</taxon>
        <taxon>Bacillati</taxon>
        <taxon>Bacillota</taxon>
        <taxon>Clostridia</taxon>
        <taxon>Eubacteriales</taxon>
        <taxon>Oscillospiraceae</taxon>
        <taxon>Zongyangia</taxon>
    </lineage>
</organism>
<dbReference type="Pfam" id="PF02719">
    <property type="entry name" value="Polysacc_synt_2"/>
    <property type="match status" value="1"/>
</dbReference>
<dbReference type="EMBL" id="JACRTC010000001">
    <property type="protein sequence ID" value="MBC8569466.1"/>
    <property type="molecule type" value="Genomic_DNA"/>
</dbReference>
<dbReference type="InterPro" id="IPR051203">
    <property type="entry name" value="Polysaccharide_Synthase-Rel"/>
</dbReference>
<evidence type="ECO:0000256" key="2">
    <source>
        <dbReference type="SAM" id="Phobius"/>
    </source>
</evidence>
<feature type="transmembrane region" description="Helical" evidence="2">
    <location>
        <begin position="109"/>
        <end position="134"/>
    </location>
</feature>
<feature type="domain" description="Polysaccharide biosynthesis protein CapD-like" evidence="3">
    <location>
        <begin position="289"/>
        <end position="573"/>
    </location>
</feature>
<feature type="transmembrane region" description="Helical" evidence="2">
    <location>
        <begin position="49"/>
        <end position="68"/>
    </location>
</feature>
<dbReference type="CDD" id="cd05237">
    <property type="entry name" value="UDP_invert_4-6DH_SDR_e"/>
    <property type="match status" value="1"/>
</dbReference>
<keyword evidence="2" id="KW-0812">Transmembrane</keyword>
<comment type="caution">
    <text evidence="4">The sequence shown here is derived from an EMBL/GenBank/DDBJ whole genome shotgun (WGS) entry which is preliminary data.</text>
</comment>
<protein>
    <submittedName>
        <fullName evidence="4">Polysaccharide biosynthesis protein</fullName>
    </submittedName>
</protein>
<keyword evidence="2" id="KW-0472">Membrane</keyword>
<keyword evidence="2" id="KW-1133">Transmembrane helix</keyword>
<keyword evidence="5" id="KW-1185">Reference proteome</keyword>
<gene>
    <name evidence="4" type="ORF">H8709_01295</name>
</gene>
<proteinExistence type="inferred from homology"/>
<dbReference type="Pfam" id="PF13727">
    <property type="entry name" value="CoA_binding_3"/>
    <property type="match status" value="1"/>
</dbReference>
<accession>A0A926EC84</accession>
<evidence type="ECO:0000259" key="3">
    <source>
        <dbReference type="Pfam" id="PF02719"/>
    </source>
</evidence>
<dbReference type="AlphaFoldDB" id="A0A926EC84"/>
<dbReference type="PANTHER" id="PTHR43318">
    <property type="entry name" value="UDP-N-ACETYLGLUCOSAMINE 4,6-DEHYDRATASE"/>
    <property type="match status" value="1"/>
</dbReference>
<evidence type="ECO:0000313" key="5">
    <source>
        <dbReference type="Proteomes" id="UP000660861"/>
    </source>
</evidence>
<comment type="similarity">
    <text evidence="1">Belongs to the polysaccharide synthase family.</text>
</comment>
<dbReference type="InterPro" id="IPR003869">
    <property type="entry name" value="Polysac_CapD-like"/>
</dbReference>
<dbReference type="RefSeq" id="WP_262396564.1">
    <property type="nucleotide sequence ID" value="NZ_JACRTC010000001.1"/>
</dbReference>
<dbReference type="Gene3D" id="3.40.50.720">
    <property type="entry name" value="NAD(P)-binding Rossmann-like Domain"/>
    <property type="match status" value="2"/>
</dbReference>
<sequence>MKKASRIFYIASLVIWDFLCTWFSVQIGFKLKFGFFRAIPKYYLNNQGSYILFCALVIIGLNIIFRCYNSIWRHAGLSEVIRLVCSSFLFGVIAISTDRILRQGIPFEVMLLITGLIFLTMLLGRFSVAVVNFTKNKLRSVRKKKQMRHVLIYGAGELGAYLHKKLYDHPEDGMRVVAFLDDKKELHGCKVSGIRVYGGFDELPEILDDLAVDEVIVAIANADKDFLKQLIRVCKSRKCVIRRFGTIDNLEERVENARLNTINLEELLRRDSVHLNMKAVKNFVQDKVVLVTGGCGSIGSEICRQVLRYGAKRLIVFDINENGLFAFDNELKEVYDQSRYSIRLGSVRDRKRMDEIFKEFEPQLVFHAAAHKHVPMMELNPKEAIKNNVFGTINVAQIAINHQAEKFILISTDKAVNPTNIMGASKRIAEMVIQMMDKVSDETDFAAVRFGNVLGSNGSVVPFFQKQIEEGGPVTVTHPEMRRYFMTIPEAVQLVLEAGAMAQGGEIFVLDMGEPVLIYDLACDMIRLSGLEPEKDIQIVFTGLRPGEKLFEEISLAEENTTKTSNNKIYINKPVDNDFNWFAQNVKHLEETLTLPGMDEMFDSVKDIVSTFEHNDNVKEIYGNESADR</sequence>
<evidence type="ECO:0000313" key="4">
    <source>
        <dbReference type="EMBL" id="MBC8569466.1"/>
    </source>
</evidence>
<name>A0A926EC84_9FIRM</name>
<feature type="transmembrane region" description="Helical" evidence="2">
    <location>
        <begin position="7"/>
        <end position="29"/>
    </location>
</feature>
<dbReference type="PANTHER" id="PTHR43318:SF1">
    <property type="entry name" value="POLYSACCHARIDE BIOSYNTHESIS PROTEIN EPSC-RELATED"/>
    <property type="match status" value="1"/>
</dbReference>
<feature type="transmembrane region" description="Helical" evidence="2">
    <location>
        <begin position="80"/>
        <end position="97"/>
    </location>
</feature>
<dbReference type="Proteomes" id="UP000660861">
    <property type="component" value="Unassembled WGS sequence"/>
</dbReference>